<comment type="caution">
    <text evidence="1">The sequence shown here is derived from an EMBL/GenBank/DDBJ whole genome shotgun (WGS) entry which is preliminary data.</text>
</comment>
<proteinExistence type="predicted"/>
<evidence type="ECO:0000313" key="2">
    <source>
        <dbReference type="Proteomes" id="UP001163321"/>
    </source>
</evidence>
<dbReference type="EMBL" id="CM047580">
    <property type="protein sequence ID" value="KAI9922441.1"/>
    <property type="molecule type" value="Genomic_DNA"/>
</dbReference>
<dbReference type="Proteomes" id="UP001163321">
    <property type="component" value="Chromosome 1"/>
</dbReference>
<protein>
    <submittedName>
        <fullName evidence="1">Uncharacterized protein</fullName>
    </submittedName>
</protein>
<keyword evidence="2" id="KW-1185">Reference proteome</keyword>
<sequence length="382" mass="43726">MLHEIGFWCSHDGDDPLTVNRPNPCVLVDTSWFNDCDTILLKTIEWYLTCAFVESHELGYSYCRFSTCSVALEQPQLMGACTLTDGVYCWPEGYWHYISYHHVKPPQEFLDHLVARYDVMVAMTQKAREEKKLLRWDEHEDKPTYMPTAMQEWITHDSLNDNALTLYVTTTPHLLELEPTHVEGSATLTISSLSPHSRVTSTDLHVKYIRPNIKYQTQNSNNETHRVPLWAVVASVTLRVPHRLVVHLVLFKSPSIPFAKFRLVLSDISESTKLLDIFRSVFRGTTPFHVSRTSIFFAMHLSFNAKYARSGPKSMFAASRFSFCSFSNLAISDSISLSAVRKDSAVDSFISVSSVGLDIRTKKNQLSDDHNCFRIKRPTYNK</sequence>
<evidence type="ECO:0000313" key="1">
    <source>
        <dbReference type="EMBL" id="KAI9922441.1"/>
    </source>
</evidence>
<accession>A0ACC0WWT5</accession>
<organism evidence="1 2">
    <name type="scientific">Peronosclerospora sorghi</name>
    <dbReference type="NCBI Taxonomy" id="230839"/>
    <lineage>
        <taxon>Eukaryota</taxon>
        <taxon>Sar</taxon>
        <taxon>Stramenopiles</taxon>
        <taxon>Oomycota</taxon>
        <taxon>Peronosporomycetes</taxon>
        <taxon>Peronosporales</taxon>
        <taxon>Peronosporaceae</taxon>
        <taxon>Peronosclerospora</taxon>
    </lineage>
</organism>
<gene>
    <name evidence="1" type="ORF">PsorP6_000623</name>
</gene>
<reference evidence="1 2" key="1">
    <citation type="journal article" date="2022" name="bioRxiv">
        <title>The genome of the oomycete Peronosclerospora sorghi, a cosmopolitan pathogen of maize and sorghum, is inflated with dispersed pseudogenes.</title>
        <authorList>
            <person name="Fletcher K."/>
            <person name="Martin F."/>
            <person name="Isakeit T."/>
            <person name="Cavanaugh K."/>
            <person name="Magill C."/>
            <person name="Michelmore R."/>
        </authorList>
    </citation>
    <scope>NUCLEOTIDE SEQUENCE [LARGE SCALE GENOMIC DNA]</scope>
    <source>
        <strain evidence="1">P6</strain>
    </source>
</reference>
<name>A0ACC0WWT5_9STRA</name>